<evidence type="ECO:0000313" key="2">
    <source>
        <dbReference type="Proteomes" id="UP001057452"/>
    </source>
</evidence>
<gene>
    <name evidence="1" type="ORF">KUCAC02_006791</name>
</gene>
<organism evidence="1 2">
    <name type="scientific">Chaenocephalus aceratus</name>
    <name type="common">Blackfin icefish</name>
    <name type="synonym">Chaenichthys aceratus</name>
    <dbReference type="NCBI Taxonomy" id="36190"/>
    <lineage>
        <taxon>Eukaryota</taxon>
        <taxon>Metazoa</taxon>
        <taxon>Chordata</taxon>
        <taxon>Craniata</taxon>
        <taxon>Vertebrata</taxon>
        <taxon>Euteleostomi</taxon>
        <taxon>Actinopterygii</taxon>
        <taxon>Neopterygii</taxon>
        <taxon>Teleostei</taxon>
        <taxon>Neoteleostei</taxon>
        <taxon>Acanthomorphata</taxon>
        <taxon>Eupercaria</taxon>
        <taxon>Perciformes</taxon>
        <taxon>Notothenioidei</taxon>
        <taxon>Channichthyidae</taxon>
        <taxon>Chaenocephalus</taxon>
    </lineage>
</organism>
<accession>A0ACB9VSW7</accession>
<comment type="caution">
    <text evidence="1">The sequence shown here is derived from an EMBL/GenBank/DDBJ whole genome shotgun (WGS) entry which is preliminary data.</text>
</comment>
<sequence length="87" mass="9183">LLPADLCSFASGPGLHPEVRPVMDMLADTDSDQRGSQAAGEITEGAPCVSLSSRSVQNPFKAFIRVKQCAPSVREQGVGITLSLLQE</sequence>
<name>A0ACB9VSW7_CHAAC</name>
<protein>
    <submittedName>
        <fullName evidence="1">Uncharacterized protein</fullName>
    </submittedName>
</protein>
<dbReference type="Proteomes" id="UP001057452">
    <property type="component" value="Chromosome 23"/>
</dbReference>
<evidence type="ECO:0000313" key="1">
    <source>
        <dbReference type="EMBL" id="KAI4803238.1"/>
    </source>
</evidence>
<reference evidence="1" key="1">
    <citation type="submission" date="2022-05" db="EMBL/GenBank/DDBJ databases">
        <title>Chromosome-level genome of Chaenocephalus aceratus.</title>
        <authorList>
            <person name="Park H."/>
        </authorList>
    </citation>
    <scope>NUCLEOTIDE SEQUENCE</scope>
    <source>
        <strain evidence="1">KU_202001</strain>
    </source>
</reference>
<feature type="non-terminal residue" evidence="1">
    <location>
        <position position="1"/>
    </location>
</feature>
<feature type="non-terminal residue" evidence="1">
    <location>
        <position position="87"/>
    </location>
</feature>
<keyword evidence="2" id="KW-1185">Reference proteome</keyword>
<dbReference type="EMBL" id="CM043807">
    <property type="protein sequence ID" value="KAI4803238.1"/>
    <property type="molecule type" value="Genomic_DNA"/>
</dbReference>
<proteinExistence type="predicted"/>